<evidence type="ECO:0000313" key="2">
    <source>
        <dbReference type="EMBL" id="JAE29506.1"/>
    </source>
</evidence>
<reference evidence="2" key="2">
    <citation type="journal article" date="2015" name="Data Brief">
        <title>Shoot transcriptome of the giant reed, Arundo donax.</title>
        <authorList>
            <person name="Barrero R.A."/>
            <person name="Guerrero F.D."/>
            <person name="Moolhuijzen P."/>
            <person name="Goolsby J.A."/>
            <person name="Tidwell J."/>
            <person name="Bellgard S.E."/>
            <person name="Bellgard M.I."/>
        </authorList>
    </citation>
    <scope>NUCLEOTIDE SEQUENCE</scope>
    <source>
        <tissue evidence="2">Shoot tissue taken approximately 20 cm above the soil surface</tissue>
    </source>
</reference>
<sequence length="106" mass="12069">MSKEDGSTKEPVGSSGSLKRQRSDDSFNSMCSDKLDLIAVVLKEDGQKVPTSAEVFVALQEIEGLDEDIELDLYDILTSNARKFESMMALPKERRKRWLMKQLERK</sequence>
<evidence type="ECO:0000256" key="1">
    <source>
        <dbReference type="SAM" id="MobiDB-lite"/>
    </source>
</evidence>
<organism evidence="2">
    <name type="scientific">Arundo donax</name>
    <name type="common">Giant reed</name>
    <name type="synonym">Donax arundinaceus</name>
    <dbReference type="NCBI Taxonomy" id="35708"/>
    <lineage>
        <taxon>Eukaryota</taxon>
        <taxon>Viridiplantae</taxon>
        <taxon>Streptophyta</taxon>
        <taxon>Embryophyta</taxon>
        <taxon>Tracheophyta</taxon>
        <taxon>Spermatophyta</taxon>
        <taxon>Magnoliopsida</taxon>
        <taxon>Liliopsida</taxon>
        <taxon>Poales</taxon>
        <taxon>Poaceae</taxon>
        <taxon>PACMAD clade</taxon>
        <taxon>Arundinoideae</taxon>
        <taxon>Arundineae</taxon>
        <taxon>Arundo</taxon>
    </lineage>
</organism>
<name>A0A0A9H3T2_ARUDO</name>
<proteinExistence type="predicted"/>
<reference evidence="2" key="1">
    <citation type="submission" date="2014-09" db="EMBL/GenBank/DDBJ databases">
        <authorList>
            <person name="Magalhaes I.L.F."/>
            <person name="Oliveira U."/>
            <person name="Santos F.R."/>
            <person name="Vidigal T.H.D.A."/>
            <person name="Brescovit A.D."/>
            <person name="Santos A.J."/>
        </authorList>
    </citation>
    <scope>NUCLEOTIDE SEQUENCE</scope>
    <source>
        <tissue evidence="2">Shoot tissue taken approximately 20 cm above the soil surface</tissue>
    </source>
</reference>
<feature type="region of interest" description="Disordered" evidence="1">
    <location>
        <begin position="1"/>
        <end position="27"/>
    </location>
</feature>
<dbReference type="EMBL" id="GBRH01168390">
    <property type="protein sequence ID" value="JAE29506.1"/>
    <property type="molecule type" value="Transcribed_RNA"/>
</dbReference>
<accession>A0A0A9H3T2</accession>
<protein>
    <submittedName>
        <fullName evidence="2">Uncharacterized protein</fullName>
    </submittedName>
</protein>
<dbReference type="AlphaFoldDB" id="A0A0A9H3T2"/>